<evidence type="ECO:0000256" key="11">
    <source>
        <dbReference type="ARBA" id="ARBA00023316"/>
    </source>
</evidence>
<sequence length="856" mass="97341">MAHDTSPTRRRRRHHSSRDLDPDSNDRDVERPRATHRRRTHRATDSTGALLPPPEPVRTEARRSSSRRPDSYRRQESASRPVSNSRPVSGSRPTSARYARQSEDEGRGYASETPRGYVSETPRGYASETPRDSRRTSRRASTADTGSGSRSSKPLSMDQLARLDLANARERGRRTYDQAYLQEVRAKEARLERERREEREREARREKAEKAREREERKRARREREEMERRGGGYEGSEEEGVDYEERWKRRTEMEMRKEKERRLAAEETPKKKKRRLVSGPYLEDGGSDEVYAYRKEKLSEPSDYTSDSEWKKKRNKRIFIMVGILAVFLAIIIPIGVVVSGKKNTGDKSTSSSSSSSSGPKNSNLNGISQDSIPTNAKGTYLDPFTWYDTSDFNVTYTDEAVGGLSIMGLNSTWDDSVQANSHVPAIKDKFDYGSMPVRGMNIGGWLALEPFITPSFFSKFSTRDGVIDEWTLCSKMGQTKSASMLDQHYATFITKQDFANIRAAGFDHVRIAFSYWAITTYDDDPYVAKTSWRYLLRGIEWARQNGLRVNLDFHGVPGSQNGWNHSGRQGVVGWLNGTDGVLNGQRTIDIHKQMSTFFAQPRYKNIVTMYGLLNEPRMTGLDTGAVLGWYDEAIKAIRGNNITAVLVFGDGFMGLDNWQGKMGQYKNLLLDVHQYTIFNNDLISLSHSEKLNFACGGWTAQMKRSMSTQTGFGPTMCGEWSQADTDCAQYINNVGMGSRWEGTLNTGNATTQVLSPQCPTRNNPTCQCTEANADPNKYSAAYKQWLLQFAEAQMESFEYGWGWFYWTWKTESAVQWSWKLGSDAGILPKSIYDRSFKCSDTISDFAKMGLPEYY</sequence>
<evidence type="ECO:0000256" key="7">
    <source>
        <dbReference type="ARBA" id="ARBA00022989"/>
    </source>
</evidence>
<evidence type="ECO:0000313" key="20">
    <source>
        <dbReference type="Proteomes" id="UP000799640"/>
    </source>
</evidence>
<keyword evidence="20" id="KW-1185">Reference proteome</keyword>
<name>A0A6G1HSF9_9PEZI</name>
<dbReference type="Proteomes" id="UP000799640">
    <property type="component" value="Unassembled WGS sequence"/>
</dbReference>
<feature type="compositionally biased region" description="Basic and acidic residues" evidence="16">
    <location>
        <begin position="255"/>
        <end position="270"/>
    </location>
</feature>
<keyword evidence="5 19" id="KW-0378">Hydrolase</keyword>
<feature type="domain" description="Glycoside hydrolase family 5" evidence="18">
    <location>
        <begin position="490"/>
        <end position="728"/>
    </location>
</feature>
<dbReference type="EC" id="3.2.1.58" evidence="14"/>
<reference evidence="19" key="1">
    <citation type="journal article" date="2020" name="Stud. Mycol.">
        <title>101 Dothideomycetes genomes: a test case for predicting lifestyles and emergence of pathogens.</title>
        <authorList>
            <person name="Haridas S."/>
            <person name="Albert R."/>
            <person name="Binder M."/>
            <person name="Bloem J."/>
            <person name="Labutti K."/>
            <person name="Salamov A."/>
            <person name="Andreopoulos B."/>
            <person name="Baker S."/>
            <person name="Barry K."/>
            <person name="Bills G."/>
            <person name="Bluhm B."/>
            <person name="Cannon C."/>
            <person name="Castanera R."/>
            <person name="Culley D."/>
            <person name="Daum C."/>
            <person name="Ezra D."/>
            <person name="Gonzalez J."/>
            <person name="Henrissat B."/>
            <person name="Kuo A."/>
            <person name="Liang C."/>
            <person name="Lipzen A."/>
            <person name="Lutzoni F."/>
            <person name="Magnuson J."/>
            <person name="Mondo S."/>
            <person name="Nolan M."/>
            <person name="Ohm R."/>
            <person name="Pangilinan J."/>
            <person name="Park H.-J."/>
            <person name="Ramirez L."/>
            <person name="Alfaro M."/>
            <person name="Sun H."/>
            <person name="Tritt A."/>
            <person name="Yoshinaga Y."/>
            <person name="Zwiers L.-H."/>
            <person name="Turgeon B."/>
            <person name="Goodwin S."/>
            <person name="Spatafora J."/>
            <person name="Crous P."/>
            <person name="Grigoriev I."/>
        </authorList>
    </citation>
    <scope>NUCLEOTIDE SEQUENCE</scope>
    <source>
        <strain evidence="19">CBS 262.69</strain>
    </source>
</reference>
<comment type="subcellular location">
    <subcellularLocation>
        <location evidence="1">Cell membrane</location>
        <topology evidence="1">Single-pass type II membrane protein</topology>
    </subcellularLocation>
</comment>
<dbReference type="PANTHER" id="PTHR31297">
    <property type="entry name" value="GLUCAN ENDO-1,6-BETA-GLUCOSIDASE B"/>
    <property type="match status" value="1"/>
</dbReference>
<dbReference type="GO" id="GO:0071555">
    <property type="term" value="P:cell wall organization"/>
    <property type="evidence" value="ECO:0007669"/>
    <property type="project" value="UniProtKB-KW"/>
</dbReference>
<evidence type="ECO:0000256" key="15">
    <source>
        <dbReference type="ARBA" id="ARBA00041260"/>
    </source>
</evidence>
<evidence type="ECO:0000256" key="3">
    <source>
        <dbReference type="ARBA" id="ARBA00022475"/>
    </source>
</evidence>
<dbReference type="EMBL" id="ML996699">
    <property type="protein sequence ID" value="KAF2398769.1"/>
    <property type="molecule type" value="Genomic_DNA"/>
</dbReference>
<feature type="compositionally biased region" description="Low complexity" evidence="16">
    <location>
        <begin position="343"/>
        <end position="368"/>
    </location>
</feature>
<dbReference type="PANTHER" id="PTHR31297:SF34">
    <property type="entry name" value="GLUCAN 1,3-BETA-GLUCOSIDASE 2"/>
    <property type="match status" value="1"/>
</dbReference>
<evidence type="ECO:0000256" key="4">
    <source>
        <dbReference type="ARBA" id="ARBA00022692"/>
    </source>
</evidence>
<evidence type="ECO:0000256" key="13">
    <source>
        <dbReference type="ARBA" id="ARBA00037126"/>
    </source>
</evidence>
<evidence type="ECO:0000313" key="19">
    <source>
        <dbReference type="EMBL" id="KAF2398769.1"/>
    </source>
</evidence>
<evidence type="ECO:0000256" key="9">
    <source>
        <dbReference type="ARBA" id="ARBA00023180"/>
    </source>
</evidence>
<feature type="compositionally biased region" description="Basic and acidic residues" evidence="16">
    <location>
        <begin position="17"/>
        <end position="33"/>
    </location>
</feature>
<feature type="region of interest" description="Disordered" evidence="16">
    <location>
        <begin position="255"/>
        <end position="282"/>
    </location>
</feature>
<comment type="similarity">
    <text evidence="2">Belongs to the glycosyl hydrolase 5 (cellulase A) family.</text>
</comment>
<feature type="compositionally biased region" description="Basic and acidic residues" evidence="16">
    <location>
        <begin position="167"/>
        <end position="176"/>
    </location>
</feature>
<dbReference type="SUPFAM" id="SSF51445">
    <property type="entry name" value="(Trans)glycosidases"/>
    <property type="match status" value="1"/>
</dbReference>
<keyword evidence="7 17" id="KW-1133">Transmembrane helix</keyword>
<evidence type="ECO:0000256" key="6">
    <source>
        <dbReference type="ARBA" id="ARBA00022968"/>
    </source>
</evidence>
<dbReference type="GO" id="GO:0009986">
    <property type="term" value="C:cell surface"/>
    <property type="evidence" value="ECO:0007669"/>
    <property type="project" value="TreeGrafter"/>
</dbReference>
<dbReference type="GO" id="GO:0005576">
    <property type="term" value="C:extracellular region"/>
    <property type="evidence" value="ECO:0007669"/>
    <property type="project" value="TreeGrafter"/>
</dbReference>
<proteinExistence type="inferred from homology"/>
<evidence type="ECO:0000256" key="12">
    <source>
        <dbReference type="ARBA" id="ARBA00036824"/>
    </source>
</evidence>
<dbReference type="FunFam" id="3.20.20.80:FF:000033">
    <property type="entry name" value="Glucan 1,3-beta-glucosidase A"/>
    <property type="match status" value="1"/>
</dbReference>
<dbReference type="OrthoDB" id="62120at2759"/>
<comment type="function">
    <text evidence="13">Glucosidase involved in the degradation of cellulosic biomass. Active on lichenan.</text>
</comment>
<dbReference type="Gene3D" id="3.20.20.80">
    <property type="entry name" value="Glycosidases"/>
    <property type="match status" value="1"/>
</dbReference>
<keyword evidence="6" id="KW-0735">Signal-anchor</keyword>
<protein>
    <recommendedName>
        <fullName evidence="14">glucan 1,3-beta-glucosidase</fullName>
        <ecNumber evidence="14">3.2.1.58</ecNumber>
    </recommendedName>
    <alternativeName>
        <fullName evidence="15">Exo-1,3-beta-glucanase D</fullName>
    </alternativeName>
</protein>
<dbReference type="GO" id="GO:0005886">
    <property type="term" value="C:plasma membrane"/>
    <property type="evidence" value="ECO:0007669"/>
    <property type="project" value="UniProtKB-SubCell"/>
</dbReference>
<evidence type="ECO:0000256" key="14">
    <source>
        <dbReference type="ARBA" id="ARBA00038929"/>
    </source>
</evidence>
<keyword evidence="4 17" id="KW-0812">Transmembrane</keyword>
<dbReference type="InterPro" id="IPR017853">
    <property type="entry name" value="GH"/>
</dbReference>
<feature type="compositionally biased region" description="Basic and acidic residues" evidence="16">
    <location>
        <begin position="57"/>
        <end position="77"/>
    </location>
</feature>
<comment type="catalytic activity">
    <reaction evidence="12">
        <text>Successive hydrolysis of beta-D-glucose units from the non-reducing ends of (1-&gt;3)-beta-D-glucans, releasing alpha-glucose.</text>
        <dbReference type="EC" id="3.2.1.58"/>
    </reaction>
</comment>
<feature type="transmembrane region" description="Helical" evidence="17">
    <location>
        <begin position="319"/>
        <end position="340"/>
    </location>
</feature>
<keyword evidence="10" id="KW-0326">Glycosidase</keyword>
<feature type="compositionally biased region" description="Basic and acidic residues" evidence="16">
    <location>
        <begin position="184"/>
        <end position="232"/>
    </location>
</feature>
<feature type="region of interest" description="Disordered" evidence="16">
    <location>
        <begin position="343"/>
        <end position="373"/>
    </location>
</feature>
<dbReference type="GO" id="GO:0009251">
    <property type="term" value="P:glucan catabolic process"/>
    <property type="evidence" value="ECO:0007669"/>
    <property type="project" value="TreeGrafter"/>
</dbReference>
<dbReference type="InterPro" id="IPR050386">
    <property type="entry name" value="Glycosyl_hydrolase_5"/>
</dbReference>
<evidence type="ECO:0000256" key="2">
    <source>
        <dbReference type="ARBA" id="ARBA00005641"/>
    </source>
</evidence>
<gene>
    <name evidence="19" type="ORF">EJ06DRAFT_583403</name>
</gene>
<dbReference type="Pfam" id="PF00150">
    <property type="entry name" value="Cellulase"/>
    <property type="match status" value="1"/>
</dbReference>
<organism evidence="19 20">
    <name type="scientific">Trichodelitschia bisporula</name>
    <dbReference type="NCBI Taxonomy" id="703511"/>
    <lineage>
        <taxon>Eukaryota</taxon>
        <taxon>Fungi</taxon>
        <taxon>Dikarya</taxon>
        <taxon>Ascomycota</taxon>
        <taxon>Pezizomycotina</taxon>
        <taxon>Dothideomycetes</taxon>
        <taxon>Dothideomycetes incertae sedis</taxon>
        <taxon>Phaeotrichales</taxon>
        <taxon>Phaeotrichaceae</taxon>
        <taxon>Trichodelitschia</taxon>
    </lineage>
</organism>
<accession>A0A6G1HSF9</accession>
<feature type="compositionally biased region" description="Polar residues" evidence="16">
    <location>
        <begin position="78"/>
        <end position="94"/>
    </location>
</feature>
<keyword evidence="8 17" id="KW-0472">Membrane</keyword>
<evidence type="ECO:0000259" key="18">
    <source>
        <dbReference type="Pfam" id="PF00150"/>
    </source>
</evidence>
<dbReference type="GO" id="GO:0004338">
    <property type="term" value="F:glucan exo-1,3-beta-glucosidase activity"/>
    <property type="evidence" value="ECO:0007669"/>
    <property type="project" value="UniProtKB-EC"/>
</dbReference>
<keyword evidence="9" id="KW-0325">Glycoprotein</keyword>
<dbReference type="InterPro" id="IPR001547">
    <property type="entry name" value="Glyco_hydro_5"/>
</dbReference>
<keyword evidence="11" id="KW-0961">Cell wall biogenesis/degradation</keyword>
<evidence type="ECO:0000256" key="10">
    <source>
        <dbReference type="ARBA" id="ARBA00023295"/>
    </source>
</evidence>
<evidence type="ECO:0000256" key="5">
    <source>
        <dbReference type="ARBA" id="ARBA00022801"/>
    </source>
</evidence>
<dbReference type="AlphaFoldDB" id="A0A6G1HSF9"/>
<evidence type="ECO:0000256" key="16">
    <source>
        <dbReference type="SAM" id="MobiDB-lite"/>
    </source>
</evidence>
<evidence type="ECO:0000256" key="8">
    <source>
        <dbReference type="ARBA" id="ARBA00023136"/>
    </source>
</evidence>
<feature type="region of interest" description="Disordered" evidence="16">
    <location>
        <begin position="1"/>
        <end position="243"/>
    </location>
</feature>
<keyword evidence="3" id="KW-1003">Cell membrane</keyword>
<evidence type="ECO:0000256" key="1">
    <source>
        <dbReference type="ARBA" id="ARBA00004401"/>
    </source>
</evidence>
<evidence type="ECO:0000256" key="17">
    <source>
        <dbReference type="SAM" id="Phobius"/>
    </source>
</evidence>